<name>Q5DB82_SCHJA</name>
<evidence type="ECO:0000313" key="7">
    <source>
        <dbReference type="EMBL" id="AAW26924.1"/>
    </source>
</evidence>
<evidence type="ECO:0000256" key="1">
    <source>
        <dbReference type="ARBA" id="ARBA00004141"/>
    </source>
</evidence>
<sequence>MLNICMSTLVGCYLRVYGLYSHHPRLGPKLVMIQSMLIELQMFIFILVVVLVSYGVSQQVLLYPYRNNFSWTALVDIFYYPYWNLYGELMLEYAFAQKEGCTSDGVLGTECPMFNYLSPLFLAVYLMIAGILLINLLIAIFSNVFEKLKKIH</sequence>
<dbReference type="InterPro" id="IPR050927">
    <property type="entry name" value="TRPM"/>
</dbReference>
<dbReference type="GO" id="GO:0099604">
    <property type="term" value="F:ligand-gated calcium channel activity"/>
    <property type="evidence" value="ECO:0007669"/>
    <property type="project" value="TreeGrafter"/>
</dbReference>
<dbReference type="InterPro" id="IPR005821">
    <property type="entry name" value="Ion_trans_dom"/>
</dbReference>
<keyword evidence="3 5" id="KW-1133">Transmembrane helix</keyword>
<reference evidence="7" key="1">
    <citation type="submission" date="2004-11" db="EMBL/GenBank/DDBJ databases">
        <title>The full-length cDNA sequences of Schistosoma japonicum genes.</title>
        <authorList>
            <person name="Han Z."/>
        </authorList>
    </citation>
    <scope>NUCLEOTIDE SEQUENCE</scope>
</reference>
<evidence type="ECO:0000256" key="3">
    <source>
        <dbReference type="ARBA" id="ARBA00022989"/>
    </source>
</evidence>
<dbReference type="AlphaFoldDB" id="Q5DB82"/>
<keyword evidence="4 5" id="KW-0472">Membrane</keyword>
<accession>Q5DB82</accession>
<keyword evidence="2 5" id="KW-0812">Transmembrane</keyword>
<feature type="transmembrane region" description="Helical" evidence="5">
    <location>
        <begin position="122"/>
        <end position="145"/>
    </location>
</feature>
<dbReference type="PANTHER" id="PTHR13800:SF12">
    <property type="entry name" value="TRANSIENT RECEPTOR POTENTIAL CATION CHANNEL SUBFAMILY M MEMBER-LIKE 2"/>
    <property type="match status" value="1"/>
</dbReference>
<dbReference type="EMBL" id="AY815192">
    <property type="protein sequence ID" value="AAW26924.1"/>
    <property type="molecule type" value="mRNA"/>
</dbReference>
<feature type="transmembrane region" description="Helical" evidence="5">
    <location>
        <begin position="31"/>
        <end position="56"/>
    </location>
</feature>
<comment type="subcellular location">
    <subcellularLocation>
        <location evidence="1">Membrane</location>
        <topology evidence="1">Multi-pass membrane protein</topology>
    </subcellularLocation>
</comment>
<evidence type="ECO:0000256" key="4">
    <source>
        <dbReference type="ARBA" id="ARBA00023136"/>
    </source>
</evidence>
<evidence type="ECO:0000256" key="5">
    <source>
        <dbReference type="SAM" id="Phobius"/>
    </source>
</evidence>
<evidence type="ECO:0000256" key="2">
    <source>
        <dbReference type="ARBA" id="ARBA00022692"/>
    </source>
</evidence>
<dbReference type="Pfam" id="PF00520">
    <property type="entry name" value="Ion_trans"/>
    <property type="match status" value="1"/>
</dbReference>
<feature type="domain" description="Ion transport" evidence="6">
    <location>
        <begin position="13"/>
        <end position="150"/>
    </location>
</feature>
<evidence type="ECO:0000259" key="6">
    <source>
        <dbReference type="Pfam" id="PF00520"/>
    </source>
</evidence>
<protein>
    <submittedName>
        <fullName evidence="7">SJCHGC08092 protein</fullName>
    </submittedName>
</protein>
<dbReference type="PANTHER" id="PTHR13800">
    <property type="entry name" value="TRANSIENT RECEPTOR POTENTIAL CATION CHANNEL, SUBFAMILY M, MEMBER 6"/>
    <property type="match status" value="1"/>
</dbReference>
<dbReference type="GO" id="GO:0005886">
    <property type="term" value="C:plasma membrane"/>
    <property type="evidence" value="ECO:0007669"/>
    <property type="project" value="TreeGrafter"/>
</dbReference>
<organism evidence="7">
    <name type="scientific">Schistosoma japonicum</name>
    <name type="common">Blood fluke</name>
    <dbReference type="NCBI Taxonomy" id="6182"/>
    <lineage>
        <taxon>Eukaryota</taxon>
        <taxon>Metazoa</taxon>
        <taxon>Spiralia</taxon>
        <taxon>Lophotrochozoa</taxon>
        <taxon>Platyhelminthes</taxon>
        <taxon>Trematoda</taxon>
        <taxon>Digenea</taxon>
        <taxon>Strigeidida</taxon>
        <taxon>Schistosomatoidea</taxon>
        <taxon>Schistosomatidae</taxon>
        <taxon>Schistosoma</taxon>
    </lineage>
</organism>
<proteinExistence type="evidence at transcript level"/>
<reference evidence="7" key="2">
    <citation type="journal article" date="2006" name="PLoS Pathog.">
        <title>New perspectives on host-parasite interplay by comparative transcriptomic and proteomic analyses of Schistosoma japonicum.</title>
        <authorList>
            <person name="Liu F."/>
            <person name="Lu J."/>
            <person name="Hu W."/>
            <person name="Wang S.Y."/>
            <person name="Cui S.J."/>
            <person name="Chi M."/>
            <person name="Yan Q."/>
            <person name="Wang X.R."/>
            <person name="Song H.D."/>
            <person name="Xu X.N."/>
            <person name="Wang J.J."/>
            <person name="Zhang X.L."/>
            <person name="Zhang X."/>
            <person name="Wang Z.Q."/>
            <person name="Xue C.L."/>
            <person name="Brindley P.J."/>
            <person name="McManus D.P."/>
            <person name="Yang P.Y."/>
            <person name="Feng Z."/>
            <person name="Chen Z."/>
            <person name="Han Z.G."/>
        </authorList>
    </citation>
    <scope>NUCLEOTIDE SEQUENCE</scope>
</reference>